<comment type="catalytic activity">
    <reaction evidence="6">
        <text>precorrin-2 + NAD(+) = sirohydrochlorin + NADH + 2 H(+)</text>
        <dbReference type="Rhea" id="RHEA:15613"/>
        <dbReference type="ChEBI" id="CHEBI:15378"/>
        <dbReference type="ChEBI" id="CHEBI:57540"/>
        <dbReference type="ChEBI" id="CHEBI:57945"/>
        <dbReference type="ChEBI" id="CHEBI:58351"/>
        <dbReference type="ChEBI" id="CHEBI:58827"/>
        <dbReference type="EC" id="1.3.1.76"/>
    </reaction>
</comment>
<reference evidence="7 8" key="1">
    <citation type="submission" date="2020-08" db="EMBL/GenBank/DDBJ databases">
        <title>Genomic Encyclopedia of Type Strains, Phase IV (KMG-IV): sequencing the most valuable type-strain genomes for metagenomic binning, comparative biology and taxonomic classification.</title>
        <authorList>
            <person name="Goeker M."/>
        </authorList>
    </citation>
    <scope>NUCLEOTIDE SEQUENCE [LARGE SCALE GENOMIC DNA]</scope>
    <source>
        <strain evidence="7 8">DSM 22071</strain>
    </source>
</reference>
<dbReference type="PANTHER" id="PTHR35330:SF1">
    <property type="entry name" value="SIROHEME BIOSYNTHESIS PROTEIN MET8"/>
    <property type="match status" value="1"/>
</dbReference>
<dbReference type="InterPro" id="IPR036291">
    <property type="entry name" value="NAD(P)-bd_dom_sf"/>
</dbReference>
<dbReference type="PANTHER" id="PTHR35330">
    <property type="entry name" value="SIROHEME BIOSYNTHESIS PROTEIN MET8"/>
    <property type="match status" value="1"/>
</dbReference>
<dbReference type="InterPro" id="IPR006367">
    <property type="entry name" value="Sirohaem_synthase_N"/>
</dbReference>
<evidence type="ECO:0000256" key="1">
    <source>
        <dbReference type="ARBA" id="ARBA00005010"/>
    </source>
</evidence>
<gene>
    <name evidence="7" type="ORF">HNR37_001878</name>
</gene>
<evidence type="ECO:0000313" key="8">
    <source>
        <dbReference type="Proteomes" id="UP000528322"/>
    </source>
</evidence>
<sequence length="157" mass="17275">MKLVYYPFLVNINAKRLLFIGGGTVAARKIKALLPMEPAIRVVAPHICDELRTLAAAGTIEVIEREGLEADLEQCDYAFLCTDHRKRNAALAAHAKGLRVPVNVADDPWLCDFHLPAVHIDEDASLVVSVSTQGKSPSTARKLRDRIRELLGRGELP</sequence>
<dbReference type="SUPFAM" id="SSF51735">
    <property type="entry name" value="NAD(P)-binding Rossmann-fold domains"/>
    <property type="match status" value="1"/>
</dbReference>
<dbReference type="GO" id="GO:0004325">
    <property type="term" value="F:ferrochelatase activity"/>
    <property type="evidence" value="ECO:0007669"/>
    <property type="project" value="InterPro"/>
</dbReference>
<dbReference type="EC" id="1.3.1.76" evidence="2"/>
<dbReference type="SUPFAM" id="SSF75615">
    <property type="entry name" value="Siroheme synthase middle domains-like"/>
    <property type="match status" value="1"/>
</dbReference>
<keyword evidence="8" id="KW-1185">Reference proteome</keyword>
<dbReference type="InterPro" id="IPR028161">
    <property type="entry name" value="Met8-like"/>
</dbReference>
<evidence type="ECO:0000313" key="7">
    <source>
        <dbReference type="EMBL" id="MBB5022540.1"/>
    </source>
</evidence>
<evidence type="ECO:0000256" key="4">
    <source>
        <dbReference type="ARBA" id="ARBA00023027"/>
    </source>
</evidence>
<dbReference type="RefSeq" id="WP_183733230.1">
    <property type="nucleotide sequence ID" value="NZ_JACHID010000012.1"/>
</dbReference>
<evidence type="ECO:0000256" key="2">
    <source>
        <dbReference type="ARBA" id="ARBA00012400"/>
    </source>
</evidence>
<protein>
    <recommendedName>
        <fullName evidence="2">precorrin-2 dehydrogenase</fullName>
        <ecNumber evidence="2">1.3.1.76</ecNumber>
    </recommendedName>
</protein>
<evidence type="ECO:0000256" key="3">
    <source>
        <dbReference type="ARBA" id="ARBA00023002"/>
    </source>
</evidence>
<proteinExistence type="predicted"/>
<comment type="pathway">
    <text evidence="1">Porphyrin-containing compound metabolism; siroheme biosynthesis; sirohydrochlorin from precorrin-2: step 1/1.</text>
</comment>
<evidence type="ECO:0000256" key="6">
    <source>
        <dbReference type="ARBA" id="ARBA00047561"/>
    </source>
</evidence>
<dbReference type="GO" id="GO:0019354">
    <property type="term" value="P:siroheme biosynthetic process"/>
    <property type="evidence" value="ECO:0007669"/>
    <property type="project" value="UniProtKB-UniPathway"/>
</dbReference>
<keyword evidence="4" id="KW-0520">NAD</keyword>
<comment type="caution">
    <text evidence="7">The sequence shown here is derived from an EMBL/GenBank/DDBJ whole genome shotgun (WGS) entry which is preliminary data.</text>
</comment>
<dbReference type="Gene3D" id="3.40.50.720">
    <property type="entry name" value="NAD(P)-binding Rossmann-like Domain"/>
    <property type="match status" value="1"/>
</dbReference>
<keyword evidence="3" id="KW-0560">Oxidoreductase</keyword>
<evidence type="ECO:0000256" key="5">
    <source>
        <dbReference type="ARBA" id="ARBA00023244"/>
    </source>
</evidence>
<dbReference type="NCBIfam" id="TIGR01470">
    <property type="entry name" value="cysG_Nterm"/>
    <property type="match status" value="1"/>
</dbReference>
<accession>A0A7W7Y5M3</accession>
<dbReference type="GO" id="GO:0043115">
    <property type="term" value="F:precorrin-2 dehydrogenase activity"/>
    <property type="evidence" value="ECO:0007669"/>
    <property type="project" value="UniProtKB-EC"/>
</dbReference>
<dbReference type="EMBL" id="JACHID010000012">
    <property type="protein sequence ID" value="MBB5022540.1"/>
    <property type="molecule type" value="Genomic_DNA"/>
</dbReference>
<dbReference type="UniPathway" id="UPA00262">
    <property type="reaction ID" value="UER00222"/>
</dbReference>
<dbReference type="Pfam" id="PF13241">
    <property type="entry name" value="NAD_binding_7"/>
    <property type="match status" value="1"/>
</dbReference>
<organism evidence="7 8">
    <name type="scientific">Desulfurispira natronophila</name>
    <dbReference type="NCBI Taxonomy" id="682562"/>
    <lineage>
        <taxon>Bacteria</taxon>
        <taxon>Pseudomonadati</taxon>
        <taxon>Chrysiogenota</taxon>
        <taxon>Chrysiogenia</taxon>
        <taxon>Chrysiogenales</taxon>
        <taxon>Chrysiogenaceae</taxon>
        <taxon>Desulfurispira</taxon>
    </lineage>
</organism>
<keyword evidence="5" id="KW-0627">Porphyrin biosynthesis</keyword>
<dbReference type="AlphaFoldDB" id="A0A7W7Y5M3"/>
<name>A0A7W7Y5M3_9BACT</name>
<dbReference type="Proteomes" id="UP000528322">
    <property type="component" value="Unassembled WGS sequence"/>
</dbReference>
<dbReference type="Gene3D" id="3.30.160.110">
    <property type="entry name" value="Siroheme synthase, domain 2"/>
    <property type="match status" value="1"/>
</dbReference>